<dbReference type="CDD" id="cd07207">
    <property type="entry name" value="Pat_ExoU_VipD_like"/>
    <property type="match status" value="1"/>
</dbReference>
<sequence>MKVDGVFEGGGIKVLAHLGAIDVMEEAGYEWNRLAGTSAGSILAALLAAGYNSKQLKELMLDFPFENIAQKTSLSKFPLVGPLVSLCVKNGMYKLSYIEEWMDEALRRKGILTFGNLPENKLKIVISDISNNRMSILPDDLPFYGVDPKSFPISTAVKLSCSIPYYFVPGHIKNHIIIDGAILSNYPIWIFDTKGVPRWPTIGFRLSGQNIDPEAFKIKGPVSKTISIIRTMLEAHDKKYVNKEAAARTVFIEGIAVGTIDFNIQLKGKLHLIELGKIATELFLQEWSFEEYIRTYRT</sequence>
<keyword evidence="1 2" id="KW-0443">Lipid metabolism</keyword>
<evidence type="ECO:0000313" key="5">
    <source>
        <dbReference type="Proteomes" id="UP001230005"/>
    </source>
</evidence>
<name>A0ABT9ZVB5_9BACI</name>
<reference evidence="4 5" key="1">
    <citation type="submission" date="2023-07" db="EMBL/GenBank/DDBJ databases">
        <title>Genomic Encyclopedia of Type Strains, Phase IV (KMG-IV): sequencing the most valuable type-strain genomes for metagenomic binning, comparative biology and taxonomic classification.</title>
        <authorList>
            <person name="Goeker M."/>
        </authorList>
    </citation>
    <scope>NUCLEOTIDE SEQUENCE [LARGE SCALE GENOMIC DNA]</scope>
    <source>
        <strain evidence="4 5">DSM 9768</strain>
    </source>
</reference>
<dbReference type="InterPro" id="IPR002641">
    <property type="entry name" value="PNPLA_dom"/>
</dbReference>
<feature type="active site" description="Proton acceptor" evidence="2">
    <location>
        <position position="179"/>
    </location>
</feature>
<organism evidence="4 5">
    <name type="scientific">Evansella vedderi</name>
    <dbReference type="NCBI Taxonomy" id="38282"/>
    <lineage>
        <taxon>Bacteria</taxon>
        <taxon>Bacillati</taxon>
        <taxon>Bacillota</taxon>
        <taxon>Bacilli</taxon>
        <taxon>Bacillales</taxon>
        <taxon>Bacillaceae</taxon>
        <taxon>Evansella</taxon>
    </lineage>
</organism>
<gene>
    <name evidence="4" type="ORF">J2S74_002193</name>
</gene>
<dbReference type="Gene3D" id="3.40.1090.10">
    <property type="entry name" value="Cytosolic phospholipase A2 catalytic domain"/>
    <property type="match status" value="2"/>
</dbReference>
<feature type="short sequence motif" description="DGA/G" evidence="2">
    <location>
        <begin position="179"/>
        <end position="181"/>
    </location>
</feature>
<dbReference type="Pfam" id="PF01734">
    <property type="entry name" value="Patatin"/>
    <property type="match status" value="1"/>
</dbReference>
<dbReference type="PANTHER" id="PTHR46394">
    <property type="entry name" value="ANNEXIN"/>
    <property type="match status" value="1"/>
</dbReference>
<keyword evidence="2" id="KW-0442">Lipid degradation</keyword>
<evidence type="ECO:0000256" key="2">
    <source>
        <dbReference type="PROSITE-ProRule" id="PRU01161"/>
    </source>
</evidence>
<dbReference type="Proteomes" id="UP001230005">
    <property type="component" value="Unassembled WGS sequence"/>
</dbReference>
<feature type="active site" description="Nucleophile" evidence="2">
    <location>
        <position position="38"/>
    </location>
</feature>
<comment type="caution">
    <text evidence="2">Lacks conserved residue(s) required for the propagation of feature annotation.</text>
</comment>
<comment type="caution">
    <text evidence="4">The sequence shown here is derived from an EMBL/GenBank/DDBJ whole genome shotgun (WGS) entry which is preliminary data.</text>
</comment>
<dbReference type="EMBL" id="JAUSUG010000007">
    <property type="protein sequence ID" value="MDQ0254814.1"/>
    <property type="molecule type" value="Genomic_DNA"/>
</dbReference>
<dbReference type="SUPFAM" id="SSF52151">
    <property type="entry name" value="FabD/lysophospholipase-like"/>
    <property type="match status" value="1"/>
</dbReference>
<keyword evidence="5" id="KW-1185">Reference proteome</keyword>
<feature type="short sequence motif" description="GXSXG" evidence="2">
    <location>
        <begin position="36"/>
        <end position="40"/>
    </location>
</feature>
<dbReference type="InterPro" id="IPR016035">
    <property type="entry name" value="Acyl_Trfase/lysoPLipase"/>
</dbReference>
<protein>
    <submittedName>
        <fullName evidence="4">NTE family protein</fullName>
    </submittedName>
</protein>
<dbReference type="InterPro" id="IPR052580">
    <property type="entry name" value="Lipid_Hydrolase"/>
</dbReference>
<evidence type="ECO:0000313" key="4">
    <source>
        <dbReference type="EMBL" id="MDQ0254814.1"/>
    </source>
</evidence>
<dbReference type="RefSeq" id="WP_307325285.1">
    <property type="nucleotide sequence ID" value="NZ_JAUSUG010000007.1"/>
</dbReference>
<dbReference type="PROSITE" id="PS51635">
    <property type="entry name" value="PNPLA"/>
    <property type="match status" value="1"/>
</dbReference>
<evidence type="ECO:0000259" key="3">
    <source>
        <dbReference type="PROSITE" id="PS51635"/>
    </source>
</evidence>
<evidence type="ECO:0000256" key="1">
    <source>
        <dbReference type="ARBA" id="ARBA00023098"/>
    </source>
</evidence>
<dbReference type="PANTHER" id="PTHR46394:SF1">
    <property type="entry name" value="PNPLA DOMAIN-CONTAINING PROTEIN"/>
    <property type="match status" value="1"/>
</dbReference>
<keyword evidence="2" id="KW-0378">Hydrolase</keyword>
<proteinExistence type="predicted"/>
<accession>A0ABT9ZVB5</accession>
<feature type="domain" description="PNPLA" evidence="3">
    <location>
        <begin position="5"/>
        <end position="192"/>
    </location>
</feature>